<comment type="caution">
    <text evidence="3">The sequence shown here is derived from an EMBL/GenBank/DDBJ whole genome shotgun (WGS) entry which is preliminary data.</text>
</comment>
<protein>
    <submittedName>
        <fullName evidence="3">Catechol 2,3-dioxygenase</fullName>
    </submittedName>
</protein>
<dbReference type="Gene3D" id="3.10.180.10">
    <property type="entry name" value="2,3-Dihydroxybiphenyl 1,2-Dioxygenase, domain 1"/>
    <property type="match status" value="2"/>
</dbReference>
<dbReference type="Proteomes" id="UP000287519">
    <property type="component" value="Unassembled WGS sequence"/>
</dbReference>
<dbReference type="PROSITE" id="PS51819">
    <property type="entry name" value="VOC"/>
    <property type="match status" value="2"/>
</dbReference>
<accession>A0A402C8B2</accession>
<proteinExistence type="predicted"/>
<dbReference type="SUPFAM" id="SSF54593">
    <property type="entry name" value="Glyoxalase/Bleomycin resistance protein/Dihydroxybiphenyl dioxygenase"/>
    <property type="match status" value="1"/>
</dbReference>
<evidence type="ECO:0000313" key="3">
    <source>
        <dbReference type="EMBL" id="GCE39808.1"/>
    </source>
</evidence>
<dbReference type="CDD" id="cd09013">
    <property type="entry name" value="BphC-JF8_N_like"/>
    <property type="match status" value="1"/>
</dbReference>
<keyword evidence="3" id="KW-0223">Dioxygenase</keyword>
<keyword evidence="3" id="KW-0560">Oxidoreductase</keyword>
<evidence type="ECO:0000256" key="1">
    <source>
        <dbReference type="SAM" id="MobiDB-lite"/>
    </source>
</evidence>
<dbReference type="GO" id="GO:0051213">
    <property type="term" value="F:dioxygenase activity"/>
    <property type="evidence" value="ECO:0007669"/>
    <property type="project" value="UniProtKB-KW"/>
</dbReference>
<dbReference type="InterPro" id="IPR037523">
    <property type="entry name" value="VOC_core"/>
</dbReference>
<dbReference type="CDD" id="cd09014">
    <property type="entry name" value="BphC-JF8_C_like"/>
    <property type="match status" value="1"/>
</dbReference>
<gene>
    <name evidence="3" type="ORF">Rhow_003451</name>
</gene>
<dbReference type="AlphaFoldDB" id="A0A402C8B2"/>
<dbReference type="EMBL" id="BHYM01000030">
    <property type="protein sequence ID" value="GCE39808.1"/>
    <property type="molecule type" value="Genomic_DNA"/>
</dbReference>
<reference evidence="3 4" key="1">
    <citation type="submission" date="2018-11" db="EMBL/GenBank/DDBJ databases">
        <title>Microbial catabolism of amino acid.</title>
        <authorList>
            <person name="Hibi M."/>
            <person name="Ogawa J."/>
        </authorList>
    </citation>
    <scope>NUCLEOTIDE SEQUENCE [LARGE SCALE GENOMIC DNA]</scope>
    <source>
        <strain evidence="3 4">C31-06</strain>
    </source>
</reference>
<dbReference type="Pfam" id="PF00903">
    <property type="entry name" value="Glyoxalase"/>
    <property type="match status" value="2"/>
</dbReference>
<feature type="domain" description="VOC" evidence="2">
    <location>
        <begin position="171"/>
        <end position="291"/>
    </location>
</feature>
<dbReference type="InterPro" id="IPR029068">
    <property type="entry name" value="Glyas_Bleomycin-R_OHBP_Dase"/>
</dbReference>
<keyword evidence="4" id="KW-1185">Reference proteome</keyword>
<evidence type="ECO:0000313" key="4">
    <source>
        <dbReference type="Proteomes" id="UP000287519"/>
    </source>
</evidence>
<sequence length="374" mass="41542">MTSTTTGATGPEVGNPGEAMTDARFDIAHLARAELFSPKPQETLDFFTKFLGMYVTRREGQSVYLRGYEDPYQWSLKITEAPEAGMGHAALRASSADALDRRAKSLKDSNVEGRWSEDEFGYGKTFEFQSPDGHNLQLLWEVEKYVAPPELQSKILSRPSKKPLQGIPVKRIDHLNLMASDVTAVKDSFERHLGFRTTERVVDGNVEIGAWMSSNILGHEVACMRDMTGGRGKLHHLAFYYGTGQHNLDAVEMFRDYDIRIEAGPDKHGITQGQFLYVFEPGGNRIELFGEAGYLHLDPDAETKTWQMSDIDTGLAVGGAQLPWETYFTYGTPSPLSLDQHVEQYAHFGPGAPDPTTAELTIPDEFSSLSPIEG</sequence>
<organism evidence="3 4">
    <name type="scientific">Rhodococcus wratislaviensis</name>
    <name type="common">Tsukamurella wratislaviensis</name>
    <dbReference type="NCBI Taxonomy" id="44752"/>
    <lineage>
        <taxon>Bacteria</taxon>
        <taxon>Bacillati</taxon>
        <taxon>Actinomycetota</taxon>
        <taxon>Actinomycetes</taxon>
        <taxon>Mycobacteriales</taxon>
        <taxon>Nocardiaceae</taxon>
        <taxon>Rhodococcus</taxon>
    </lineage>
</organism>
<evidence type="ECO:0000259" key="2">
    <source>
        <dbReference type="PROSITE" id="PS51819"/>
    </source>
</evidence>
<feature type="domain" description="VOC" evidence="2">
    <location>
        <begin position="29"/>
        <end position="141"/>
    </location>
</feature>
<feature type="region of interest" description="Disordered" evidence="1">
    <location>
        <begin position="350"/>
        <end position="374"/>
    </location>
</feature>
<name>A0A402C8B2_RHOWR</name>
<dbReference type="InterPro" id="IPR004360">
    <property type="entry name" value="Glyas_Fos-R_dOase_dom"/>
</dbReference>